<dbReference type="GO" id="GO:0005829">
    <property type="term" value="C:cytosol"/>
    <property type="evidence" value="ECO:0007669"/>
    <property type="project" value="TreeGrafter"/>
</dbReference>
<dbReference type="GO" id="GO:0003677">
    <property type="term" value="F:DNA binding"/>
    <property type="evidence" value="ECO:0007669"/>
    <property type="project" value="UniProtKB-KW"/>
</dbReference>
<dbReference type="InterPro" id="IPR010982">
    <property type="entry name" value="Lambda_DNA-bd_dom_sf"/>
</dbReference>
<dbReference type="InterPro" id="IPR050807">
    <property type="entry name" value="TransReg_Diox_bact_type"/>
</dbReference>
<dbReference type="SMART" id="SM00530">
    <property type="entry name" value="HTH_XRE"/>
    <property type="match status" value="1"/>
</dbReference>
<dbReference type="Pfam" id="PF01381">
    <property type="entry name" value="HTH_3"/>
    <property type="match status" value="1"/>
</dbReference>
<proteinExistence type="predicted"/>
<dbReference type="Proteomes" id="UP000178735">
    <property type="component" value="Unassembled WGS sequence"/>
</dbReference>
<dbReference type="CDD" id="cd00093">
    <property type="entry name" value="HTH_XRE"/>
    <property type="match status" value="1"/>
</dbReference>
<dbReference type="AlphaFoldDB" id="A0A1F7WF92"/>
<protein>
    <recommendedName>
        <fullName evidence="2">HTH cro/C1-type domain-containing protein</fullName>
    </recommendedName>
</protein>
<keyword evidence="1" id="KW-0238">DNA-binding</keyword>
<dbReference type="PROSITE" id="PS50943">
    <property type="entry name" value="HTH_CROC1"/>
    <property type="match status" value="1"/>
</dbReference>
<dbReference type="SUPFAM" id="SSF47413">
    <property type="entry name" value="lambda repressor-like DNA-binding domains"/>
    <property type="match status" value="1"/>
</dbReference>
<dbReference type="PANTHER" id="PTHR46797:SF1">
    <property type="entry name" value="METHYLPHOSPHONATE SYNTHASE"/>
    <property type="match status" value="1"/>
</dbReference>
<dbReference type="InterPro" id="IPR014710">
    <property type="entry name" value="RmlC-like_jellyroll"/>
</dbReference>
<feature type="domain" description="HTH cro/C1-type" evidence="2">
    <location>
        <begin position="7"/>
        <end position="61"/>
    </location>
</feature>
<dbReference type="Gene3D" id="2.60.120.10">
    <property type="entry name" value="Jelly Rolls"/>
    <property type="match status" value="1"/>
</dbReference>
<evidence type="ECO:0000259" key="2">
    <source>
        <dbReference type="PROSITE" id="PS50943"/>
    </source>
</evidence>
<accession>A0A1F7WF92</accession>
<sequence>MNIGFFLKKIRKEKHFTLNEVAKSTNLTASLLSQIENDKTSPSLNSLETLLKYYKVNISDFFKQVEQKSHIFIKNIETETLEDANLGVRLTLLASKLENNVLESFVVSLNPGSSISSAKLKPDLSAERFLYILKGSAAASLTGDLEYRMVPGDSLNFKAYVSCVIKNDSPSEELQFLVSGNPPIFI</sequence>
<comment type="caution">
    <text evidence="3">The sequence shown here is derived from an EMBL/GenBank/DDBJ whole genome shotgun (WGS) entry which is preliminary data.</text>
</comment>
<evidence type="ECO:0000256" key="1">
    <source>
        <dbReference type="ARBA" id="ARBA00023125"/>
    </source>
</evidence>
<dbReference type="Gene3D" id="1.10.260.40">
    <property type="entry name" value="lambda repressor-like DNA-binding domains"/>
    <property type="match status" value="1"/>
</dbReference>
<dbReference type="SUPFAM" id="SSF51182">
    <property type="entry name" value="RmlC-like cupins"/>
    <property type="match status" value="1"/>
</dbReference>
<name>A0A1F7WF92_9BACT</name>
<evidence type="ECO:0000313" key="4">
    <source>
        <dbReference type="Proteomes" id="UP000178735"/>
    </source>
</evidence>
<dbReference type="PANTHER" id="PTHR46797">
    <property type="entry name" value="HTH-TYPE TRANSCRIPTIONAL REGULATOR"/>
    <property type="match status" value="1"/>
</dbReference>
<dbReference type="InterPro" id="IPR001387">
    <property type="entry name" value="Cro/C1-type_HTH"/>
</dbReference>
<reference evidence="3 4" key="1">
    <citation type="journal article" date="2016" name="Nat. Commun.">
        <title>Thousands of microbial genomes shed light on interconnected biogeochemical processes in an aquifer system.</title>
        <authorList>
            <person name="Anantharaman K."/>
            <person name="Brown C.T."/>
            <person name="Hug L.A."/>
            <person name="Sharon I."/>
            <person name="Castelle C.J."/>
            <person name="Probst A.J."/>
            <person name="Thomas B.C."/>
            <person name="Singh A."/>
            <person name="Wilkins M.J."/>
            <person name="Karaoz U."/>
            <person name="Brodie E.L."/>
            <person name="Williams K.H."/>
            <person name="Hubbard S.S."/>
            <person name="Banfield J.F."/>
        </authorList>
    </citation>
    <scope>NUCLEOTIDE SEQUENCE [LARGE SCALE GENOMIC DNA]</scope>
</reference>
<dbReference type="STRING" id="1817813.A2008_07685"/>
<dbReference type="EMBL" id="MGFH01000244">
    <property type="protein sequence ID" value="OGM01049.1"/>
    <property type="molecule type" value="Genomic_DNA"/>
</dbReference>
<organism evidence="3 4">
    <name type="scientific">Candidatus Wallbacteria bacterium GWC2_49_35</name>
    <dbReference type="NCBI Taxonomy" id="1817813"/>
    <lineage>
        <taxon>Bacteria</taxon>
        <taxon>Candidatus Walliibacteriota</taxon>
    </lineage>
</organism>
<gene>
    <name evidence="3" type="ORF">A2008_07685</name>
</gene>
<evidence type="ECO:0000313" key="3">
    <source>
        <dbReference type="EMBL" id="OGM01049.1"/>
    </source>
</evidence>
<dbReference type="InterPro" id="IPR011051">
    <property type="entry name" value="RmlC_Cupin_sf"/>
</dbReference>
<dbReference type="GO" id="GO:0003700">
    <property type="term" value="F:DNA-binding transcription factor activity"/>
    <property type="evidence" value="ECO:0007669"/>
    <property type="project" value="TreeGrafter"/>
</dbReference>